<evidence type="ECO:0000313" key="4">
    <source>
        <dbReference type="Proteomes" id="UP000013165"/>
    </source>
</evidence>
<dbReference type="Proteomes" id="UP000013165">
    <property type="component" value="Unassembled WGS sequence"/>
</dbReference>
<proteinExistence type="predicted"/>
<protein>
    <recommendedName>
        <fullName evidence="5">HmuY protein</fullName>
    </recommendedName>
</protein>
<organism evidence="3 4">
    <name type="scientific">Marinobacter nanhaiticus D15-8W</name>
    <dbReference type="NCBI Taxonomy" id="626887"/>
    <lineage>
        <taxon>Bacteria</taxon>
        <taxon>Pseudomonadati</taxon>
        <taxon>Pseudomonadota</taxon>
        <taxon>Gammaproteobacteria</taxon>
        <taxon>Pseudomonadales</taxon>
        <taxon>Marinobacteraceae</taxon>
        <taxon>Marinobacter</taxon>
    </lineage>
</organism>
<dbReference type="CDD" id="cd12105">
    <property type="entry name" value="HmuY"/>
    <property type="match status" value="2"/>
</dbReference>
<dbReference type="Pfam" id="PF14064">
    <property type="entry name" value="HmuY"/>
    <property type="match status" value="1"/>
</dbReference>
<sequence>MIHSRSILSLAATALLLAGCGGGSSSNDISDDGGNSGGDDQQAGVTTRQLDASDASTPVYLNLDTGETVALTPQEAAASTDWHLAFLRMGIQLNSGASGLGHVVGAVGAEQADFYDDEGNPNTSVFLNATADSELEHLLAEMTQPSNWTDEAVTSQFADDWYVYDFATHTVSANSNNGWLVRSGEGDSYARMQVTAFDMDTYTIEFDVQPAAQSTFTTSATFTGTLPSGSGELCFDFDANAMADCSTTAWDLKLGYGARTLYLRSNSGPSGNGDGGVFGAFEWAELDTYTSATLTPAGESIARLYNADATGGIFVDSSWYAYNLQGTHKLWPNYRVYLIDTDSTDDTSPIYGLQVIGYYNDAGTSGYPRIRWKTVELTPAN</sequence>
<evidence type="ECO:0000256" key="1">
    <source>
        <dbReference type="SAM" id="MobiDB-lite"/>
    </source>
</evidence>
<evidence type="ECO:0008006" key="5">
    <source>
        <dbReference type="Google" id="ProtNLM"/>
    </source>
</evidence>
<accession>N6X3W8</accession>
<dbReference type="OrthoDB" id="335087at2"/>
<keyword evidence="4" id="KW-1185">Reference proteome</keyword>
<name>N6X3W8_9GAMM</name>
<dbReference type="PROSITE" id="PS51257">
    <property type="entry name" value="PROKAR_LIPOPROTEIN"/>
    <property type="match status" value="1"/>
</dbReference>
<dbReference type="InterPro" id="IPR025921">
    <property type="entry name" value="HmuY"/>
</dbReference>
<dbReference type="HOGENOM" id="CLU_799105_0_0_6"/>
<reference evidence="3 4" key="1">
    <citation type="journal article" date="2013" name="Genome Announc.">
        <title>Genome Sequence of the Polycyclic Aromatic Hydrocarbon-Degrading Bacterium Strain Marinobacter nanhaiticus D15-8WT.</title>
        <authorList>
            <person name="Cui Z."/>
            <person name="Gao W."/>
            <person name="Li Q."/>
            <person name="Xu G."/>
            <person name="Zheng L."/>
        </authorList>
    </citation>
    <scope>NUCLEOTIDE SEQUENCE [LARGE SCALE GENOMIC DNA]</scope>
    <source>
        <strain evidence="3 4">D15-8W</strain>
    </source>
</reference>
<comment type="caution">
    <text evidence="3">The sequence shown here is derived from an EMBL/GenBank/DDBJ whole genome shotgun (WGS) entry which is preliminary data.</text>
</comment>
<keyword evidence="2" id="KW-0732">Signal</keyword>
<dbReference type="RefSeq" id="WP_004580034.1">
    <property type="nucleotide sequence ID" value="NZ_AP028878.1"/>
</dbReference>
<dbReference type="EMBL" id="APLQ01000011">
    <property type="protein sequence ID" value="ENO15743.1"/>
    <property type="molecule type" value="Genomic_DNA"/>
</dbReference>
<dbReference type="STRING" id="626887.J057_10341"/>
<evidence type="ECO:0000256" key="2">
    <source>
        <dbReference type="SAM" id="SignalP"/>
    </source>
</evidence>
<feature type="chain" id="PRO_5004127520" description="HmuY protein" evidence="2">
    <location>
        <begin position="19"/>
        <end position="381"/>
    </location>
</feature>
<gene>
    <name evidence="3" type="ORF">J057_10341</name>
</gene>
<dbReference type="eggNOG" id="ENOG502Z9CX">
    <property type="taxonomic scope" value="Bacteria"/>
</dbReference>
<feature type="region of interest" description="Disordered" evidence="1">
    <location>
        <begin position="27"/>
        <end position="51"/>
    </location>
</feature>
<dbReference type="AlphaFoldDB" id="N6X3W8"/>
<dbReference type="PATRIC" id="fig|626887.3.peg.2073"/>
<evidence type="ECO:0000313" key="3">
    <source>
        <dbReference type="EMBL" id="ENO15743.1"/>
    </source>
</evidence>
<feature type="signal peptide" evidence="2">
    <location>
        <begin position="1"/>
        <end position="18"/>
    </location>
</feature>